<dbReference type="AlphaFoldDB" id="A0A495IJ42"/>
<feature type="transmembrane region" description="Helical" evidence="1">
    <location>
        <begin position="169"/>
        <end position="190"/>
    </location>
</feature>
<keyword evidence="1" id="KW-1133">Transmembrane helix</keyword>
<feature type="transmembrane region" description="Helical" evidence="1">
    <location>
        <begin position="42"/>
        <end position="66"/>
    </location>
</feature>
<evidence type="ECO:0000313" key="3">
    <source>
        <dbReference type="Proteomes" id="UP000280008"/>
    </source>
</evidence>
<keyword evidence="1" id="KW-0812">Transmembrane</keyword>
<name>A0A495IJ42_9MICO</name>
<feature type="transmembrane region" description="Helical" evidence="1">
    <location>
        <begin position="132"/>
        <end position="149"/>
    </location>
</feature>
<keyword evidence="1" id="KW-0472">Membrane</keyword>
<organism evidence="2 3">
    <name type="scientific">Frondihabitans australicus</name>
    <dbReference type="NCBI Taxonomy" id="386892"/>
    <lineage>
        <taxon>Bacteria</taxon>
        <taxon>Bacillati</taxon>
        <taxon>Actinomycetota</taxon>
        <taxon>Actinomycetes</taxon>
        <taxon>Micrococcales</taxon>
        <taxon>Microbacteriaceae</taxon>
        <taxon>Frondihabitans</taxon>
    </lineage>
</organism>
<comment type="caution">
    <text evidence="2">The sequence shown here is derived from an EMBL/GenBank/DDBJ whole genome shotgun (WGS) entry which is preliminary data.</text>
</comment>
<evidence type="ECO:0000256" key="1">
    <source>
        <dbReference type="SAM" id="Phobius"/>
    </source>
</evidence>
<sequence length="220" mass="22978">MTAIQHDAESSSRYWPVPILRAIPLLVLGMVTTFVSDHSPNIGLATFGGTTLAGGLLLAGGTYRWLDDRASRLLFFVQAGVSVVFGGLALAFVGGGLVTLVALVTGWAVITGALELVSGLRRRRRSALARDWTLLGAATLVLALVYILTPTDYAKPFGGIEHVPGTLTSSTILVGIVGAYGALVGVFLVIQGLSLKWQTGTAESLPVEADSNPIDGAHRP</sequence>
<feature type="transmembrane region" description="Helical" evidence="1">
    <location>
        <begin position="100"/>
        <end position="120"/>
    </location>
</feature>
<gene>
    <name evidence="2" type="ORF">C8E83_3196</name>
</gene>
<accession>A0A495IJ42</accession>
<reference evidence="2 3" key="1">
    <citation type="submission" date="2018-10" db="EMBL/GenBank/DDBJ databases">
        <title>Sequencing the genomes of 1000 actinobacteria strains.</title>
        <authorList>
            <person name="Klenk H.-P."/>
        </authorList>
    </citation>
    <scope>NUCLEOTIDE SEQUENCE [LARGE SCALE GENOMIC DNA]</scope>
    <source>
        <strain evidence="2 3">DSM 17894</strain>
    </source>
</reference>
<keyword evidence="3" id="KW-1185">Reference proteome</keyword>
<feature type="transmembrane region" description="Helical" evidence="1">
    <location>
        <begin position="19"/>
        <end position="36"/>
    </location>
</feature>
<evidence type="ECO:0000313" key="2">
    <source>
        <dbReference type="EMBL" id="RKR76032.1"/>
    </source>
</evidence>
<dbReference type="OrthoDB" id="5126240at2"/>
<protein>
    <submittedName>
        <fullName evidence="2">Uncharacterized protein</fullName>
    </submittedName>
</protein>
<dbReference type="RefSeq" id="WP_121370921.1">
    <property type="nucleotide sequence ID" value="NZ_RBKS01000001.1"/>
</dbReference>
<proteinExistence type="predicted"/>
<feature type="transmembrane region" description="Helical" evidence="1">
    <location>
        <begin position="73"/>
        <end position="94"/>
    </location>
</feature>
<dbReference type="EMBL" id="RBKS01000001">
    <property type="protein sequence ID" value="RKR76032.1"/>
    <property type="molecule type" value="Genomic_DNA"/>
</dbReference>
<dbReference type="Proteomes" id="UP000280008">
    <property type="component" value="Unassembled WGS sequence"/>
</dbReference>